<organism evidence="2 3">
    <name type="scientific">Hyphopichia burtonii NRRL Y-1933</name>
    <dbReference type="NCBI Taxonomy" id="984485"/>
    <lineage>
        <taxon>Eukaryota</taxon>
        <taxon>Fungi</taxon>
        <taxon>Dikarya</taxon>
        <taxon>Ascomycota</taxon>
        <taxon>Saccharomycotina</taxon>
        <taxon>Pichiomycetes</taxon>
        <taxon>Debaryomycetaceae</taxon>
        <taxon>Hyphopichia</taxon>
    </lineage>
</organism>
<evidence type="ECO:0000313" key="3">
    <source>
        <dbReference type="Proteomes" id="UP000095085"/>
    </source>
</evidence>
<keyword evidence="3" id="KW-1185">Reference proteome</keyword>
<proteinExistence type="predicted"/>
<evidence type="ECO:0000313" key="2">
    <source>
        <dbReference type="EMBL" id="ODV70011.1"/>
    </source>
</evidence>
<dbReference type="Gene3D" id="1.10.2000.10">
    <property type="entry name" value="Frizzled cysteine-rich domain"/>
    <property type="match status" value="1"/>
</dbReference>
<dbReference type="GeneID" id="30995090"/>
<feature type="chain" id="PRO_5009162418" description="FZ domain-containing protein" evidence="1">
    <location>
        <begin position="22"/>
        <end position="523"/>
    </location>
</feature>
<protein>
    <recommendedName>
        <fullName evidence="4">FZ domain-containing protein</fullName>
    </recommendedName>
</protein>
<reference evidence="3" key="1">
    <citation type="submission" date="2016-05" db="EMBL/GenBank/DDBJ databases">
        <title>Comparative genomics of biotechnologically important yeasts.</title>
        <authorList>
            <consortium name="DOE Joint Genome Institute"/>
            <person name="Riley R."/>
            <person name="Haridas S."/>
            <person name="Wolfe K.H."/>
            <person name="Lopes M.R."/>
            <person name="Hittinger C.T."/>
            <person name="Goker M."/>
            <person name="Salamov A."/>
            <person name="Wisecaver J."/>
            <person name="Long T.M."/>
            <person name="Aerts A.L."/>
            <person name="Barry K."/>
            <person name="Choi C."/>
            <person name="Clum A."/>
            <person name="Coughlan A.Y."/>
            <person name="Deshpande S."/>
            <person name="Douglass A.P."/>
            <person name="Hanson S.J."/>
            <person name="Klenk H.-P."/>
            <person name="Labutti K."/>
            <person name="Lapidus A."/>
            <person name="Lindquist E."/>
            <person name="Lipzen A."/>
            <person name="Meier-Kolthoff J.P."/>
            <person name="Ohm R.A."/>
            <person name="Otillar R.P."/>
            <person name="Pangilinan J."/>
            <person name="Peng Y."/>
            <person name="Rokas A."/>
            <person name="Rosa C.A."/>
            <person name="Scheuner C."/>
            <person name="Sibirny A.A."/>
            <person name="Slot J.C."/>
            <person name="Stielow J.B."/>
            <person name="Sun H."/>
            <person name="Kurtzman C.P."/>
            <person name="Blackwell M."/>
            <person name="Grigoriev I.V."/>
            <person name="Jeffries T.W."/>
        </authorList>
    </citation>
    <scope>NUCLEOTIDE SEQUENCE [LARGE SCALE GENOMIC DNA]</scope>
    <source>
        <strain evidence="3">NRRL Y-1933</strain>
    </source>
</reference>
<evidence type="ECO:0008006" key="4">
    <source>
        <dbReference type="Google" id="ProtNLM"/>
    </source>
</evidence>
<sequence length="523" mass="59255">MRRSILTIITAVVFFIHLSVGIEVIDQPNYVYDVGFDLDIEEPAAAVQLLGLRNDKLKGLLEFTPIRNTIGQSEYQYYSFSVNTSSGLGEYYQFLIFLTGNICEQPESIEANETSLYVYFSFNSSMFQNFELGQLGTFKNGYFQGLADVPISNSDENEDSILYIAVQAPELTNRTATWSYEIGVSQNDLVFQWDDRTWASLVDTDNDSALIVTGNLTSSNDYTSLNATESQYALFIYSYDYKDYFNTLNSSWCAVRNGPALFSTSNFQSSYTDRNGGLQQQFYVSGLNESTKYIAYLVSDFKGTSFGGAVYQPFEFETLDNSACQLIYDLDFCSRVAYSVPAVKGIDKRELKTMYDENAHTLYTNFSKALQQIACDTDQDAVFSPIKTCTDCAQLYKDWLCSVTIPRCTTRNRTGYKYRTVGESRSTFIDEDLKPEFNYYEVLPCVNVCQAIVRDCPADFGFQCPLTNDTIKQSYYWDAGEGYVSCNFVGIVESSTSFAVRSILVNWPLLVVVFTFHILQLYI</sequence>
<dbReference type="AlphaFoldDB" id="A0A1E4RS44"/>
<dbReference type="PANTHER" id="PTHR39142:SF1">
    <property type="entry name" value="AEL197CP"/>
    <property type="match status" value="1"/>
</dbReference>
<gene>
    <name evidence="2" type="ORF">HYPBUDRAFT_151524</name>
</gene>
<dbReference type="GO" id="GO:0005262">
    <property type="term" value="F:calcium channel activity"/>
    <property type="evidence" value="ECO:0007669"/>
    <property type="project" value="InterPro"/>
</dbReference>
<dbReference type="EMBL" id="KV454538">
    <property type="protein sequence ID" value="ODV70011.1"/>
    <property type="molecule type" value="Genomic_DNA"/>
</dbReference>
<name>A0A1E4RS44_9ASCO</name>
<keyword evidence="1" id="KW-0732">Signal</keyword>
<dbReference type="Pfam" id="PF12929">
    <property type="entry name" value="Mid1"/>
    <property type="match status" value="1"/>
</dbReference>
<dbReference type="InterPro" id="IPR036790">
    <property type="entry name" value="Frizzled_dom_sf"/>
</dbReference>
<dbReference type="RefSeq" id="XP_020079078.1">
    <property type="nucleotide sequence ID" value="XM_020220540.1"/>
</dbReference>
<evidence type="ECO:0000256" key="1">
    <source>
        <dbReference type="SAM" id="SignalP"/>
    </source>
</evidence>
<accession>A0A1E4RS44</accession>
<feature type="signal peptide" evidence="1">
    <location>
        <begin position="1"/>
        <end position="21"/>
    </location>
</feature>
<dbReference type="Proteomes" id="UP000095085">
    <property type="component" value="Unassembled WGS sequence"/>
</dbReference>
<dbReference type="PANTHER" id="PTHR39142">
    <property type="entry name" value="MID1P"/>
    <property type="match status" value="1"/>
</dbReference>
<dbReference type="OrthoDB" id="5405745at2759"/>
<dbReference type="InterPro" id="IPR024338">
    <property type="entry name" value="MID1/Yam8"/>
</dbReference>
<dbReference type="GO" id="GO:0098703">
    <property type="term" value="P:calcium ion import across plasma membrane"/>
    <property type="evidence" value="ECO:0007669"/>
    <property type="project" value="InterPro"/>
</dbReference>
<dbReference type="STRING" id="984485.A0A1E4RS44"/>